<feature type="compositionally biased region" description="Polar residues" evidence="1">
    <location>
        <begin position="43"/>
        <end position="61"/>
    </location>
</feature>
<feature type="region of interest" description="Disordered" evidence="1">
    <location>
        <begin position="1"/>
        <end position="31"/>
    </location>
</feature>
<keyword evidence="3" id="KW-1185">Reference proteome</keyword>
<comment type="caution">
    <text evidence="2">The sequence shown here is derived from an EMBL/GenBank/DDBJ whole genome shotgun (WGS) entry which is preliminary data.</text>
</comment>
<gene>
    <name evidence="2" type="primary">ga12766</name>
    <name evidence="2" type="ORF">PR202_ga12766</name>
</gene>
<evidence type="ECO:0000256" key="1">
    <source>
        <dbReference type="SAM" id="MobiDB-lite"/>
    </source>
</evidence>
<evidence type="ECO:0000313" key="2">
    <source>
        <dbReference type="EMBL" id="GJM95967.1"/>
    </source>
</evidence>
<reference evidence="2" key="1">
    <citation type="journal article" date="2018" name="DNA Res.">
        <title>Multiple hybrid de novo genome assembly of finger millet, an orphan allotetraploid crop.</title>
        <authorList>
            <person name="Hatakeyama M."/>
            <person name="Aluri S."/>
            <person name="Balachadran M.T."/>
            <person name="Sivarajan S.R."/>
            <person name="Patrignani A."/>
            <person name="Gruter S."/>
            <person name="Poveda L."/>
            <person name="Shimizu-Inatsugi R."/>
            <person name="Baeten J."/>
            <person name="Francoijs K.J."/>
            <person name="Nataraja K.N."/>
            <person name="Reddy Y.A.N."/>
            <person name="Phadnis S."/>
            <person name="Ravikumar R.L."/>
            <person name="Schlapbach R."/>
            <person name="Sreeman S.M."/>
            <person name="Shimizu K.K."/>
        </authorList>
    </citation>
    <scope>NUCLEOTIDE SEQUENCE</scope>
</reference>
<dbReference type="AlphaFoldDB" id="A0AAV5CCX8"/>
<feature type="compositionally biased region" description="Low complexity" evidence="1">
    <location>
        <begin position="10"/>
        <end position="31"/>
    </location>
</feature>
<accession>A0AAV5CCX8</accession>
<feature type="region of interest" description="Disordered" evidence="1">
    <location>
        <begin position="43"/>
        <end position="75"/>
    </location>
</feature>
<organism evidence="2 3">
    <name type="scientific">Eleusine coracana subsp. coracana</name>
    <dbReference type="NCBI Taxonomy" id="191504"/>
    <lineage>
        <taxon>Eukaryota</taxon>
        <taxon>Viridiplantae</taxon>
        <taxon>Streptophyta</taxon>
        <taxon>Embryophyta</taxon>
        <taxon>Tracheophyta</taxon>
        <taxon>Spermatophyta</taxon>
        <taxon>Magnoliopsida</taxon>
        <taxon>Liliopsida</taxon>
        <taxon>Poales</taxon>
        <taxon>Poaceae</taxon>
        <taxon>PACMAD clade</taxon>
        <taxon>Chloridoideae</taxon>
        <taxon>Cynodonteae</taxon>
        <taxon>Eleusininae</taxon>
        <taxon>Eleusine</taxon>
    </lineage>
</organism>
<dbReference type="EMBL" id="BQKI01000006">
    <property type="protein sequence ID" value="GJM95967.1"/>
    <property type="molecule type" value="Genomic_DNA"/>
</dbReference>
<reference evidence="2" key="2">
    <citation type="submission" date="2021-12" db="EMBL/GenBank/DDBJ databases">
        <title>Resequencing data analysis of finger millet.</title>
        <authorList>
            <person name="Hatakeyama M."/>
            <person name="Aluri S."/>
            <person name="Balachadran M.T."/>
            <person name="Sivarajan S.R."/>
            <person name="Poveda L."/>
            <person name="Shimizu-Inatsugi R."/>
            <person name="Schlapbach R."/>
            <person name="Sreeman S.M."/>
            <person name="Shimizu K.K."/>
        </authorList>
    </citation>
    <scope>NUCLEOTIDE SEQUENCE</scope>
</reference>
<proteinExistence type="predicted"/>
<sequence>MTSTYEEPQDSSSPAANSSSSSSTAFDPATSNRAIRAARLFTSSSFSSNPTQPRALSSRRSWQPARMASSSCRGR</sequence>
<dbReference type="Proteomes" id="UP001054889">
    <property type="component" value="Unassembled WGS sequence"/>
</dbReference>
<name>A0AAV5CCX8_ELECO</name>
<protein>
    <submittedName>
        <fullName evidence="2">Uncharacterized protein</fullName>
    </submittedName>
</protein>
<evidence type="ECO:0000313" key="3">
    <source>
        <dbReference type="Proteomes" id="UP001054889"/>
    </source>
</evidence>